<evidence type="ECO:0000256" key="6">
    <source>
        <dbReference type="ARBA" id="ARBA00023180"/>
    </source>
</evidence>
<keyword evidence="7" id="KW-0040">ANK repeat</keyword>
<organism evidence="10 11">
    <name type="scientific">Naegleria fowleri</name>
    <name type="common">Brain eating amoeba</name>
    <dbReference type="NCBI Taxonomy" id="5763"/>
    <lineage>
        <taxon>Eukaryota</taxon>
        <taxon>Discoba</taxon>
        <taxon>Heterolobosea</taxon>
        <taxon>Tetramitia</taxon>
        <taxon>Eutetramitia</taxon>
        <taxon>Vahlkampfiidae</taxon>
        <taxon>Naegleria</taxon>
    </lineage>
</organism>
<dbReference type="PANTHER" id="PTHR11005">
    <property type="entry name" value="LYSOSOMAL ACID LIPASE-RELATED"/>
    <property type="match status" value="1"/>
</dbReference>
<evidence type="ECO:0000256" key="4">
    <source>
        <dbReference type="ARBA" id="ARBA00022963"/>
    </source>
</evidence>
<dbReference type="Pfam" id="PF04083">
    <property type="entry name" value="Abhydro_lipase"/>
    <property type="match status" value="1"/>
</dbReference>
<sequence>MLLSLESGKTTPPVMDLDDDHRFALAINNAVKQGQVEWLDHILNRKRLVLEKSSSSSINNNNNTSNNNHSSIHKNVTMNLKEPNSVHSAYDVWIENILIEKKTSYLNLGKCSILHIAVRRADLAMINYLVYKNPYISDSTIRKLLLVKASRNEDNILHVACQTGNHQVVQTVLSILRDDFHILKDVTKPKSRPSSPQQHRSSLGQSSNDHNSSNNSTRKSVSSEYLAYYYSKVADWTDNIKKVVVSQSPEKSSFLSLFSSKDSSSKNLDTMNTIGINDVNDEKYNALFCAILSKSPLETIQTLVDMGCDLYNTTAMQENVIHIAVKSGVEEILKHILLLVDEKKLKTLLLDGDKIGRTPFHICAQSGNLEICKILIEEYRSFEILDLVLKAKDSFGRVAYQVAIEELGDYSQTKNNSMAKLIHQHMPTALLLEVDERIKYYEIEKHSMEQISKTLQDMSLSASLATMEHERSNLGEWEVISQVNTTAISSSEQSPPSKTPLVFTVNENIVSAPHKFKEQNELHYHKKNTKIKLTYHDEEQESIFDFVREQGFPIEKHETVTSDGYVLQMHRIPHGDLDSLKYFPDEILLDDELERRKNQKRPVVFIQHGVLNSSSAWLIGGKKHSLALMLANAGFDVWLGNNRGVQFSRKHITWNSFTDKEFWRFSFSEMAKFDFPAQIKYVLKYTKSEKISYIGHSQGTTQAFVALSLFPELQKKIDLFIALAPVCSLKHQTSKLLSMVTRLNTDILFSTLEVIGIGEIGATQLSRTFLPKLTQSLFNEAWSILTDCNIDHDILPILSRYEPSPTSLQNLIHWGQLIKSETFQSFTYPANSKKEVPKVEQYDLKKITDVPIAIFYGSQDYLANPKDVEGFLMDQLQYSLVYHKRIEGFKHNDFVWGREARNEVYNFILHLLIQKTSAFKDMTPPKTHLTVEEQEQVEKCLQTTPRSANAALFFPFSESNGTGQGSDDQKVDILQGNQIYNQEILDESVQQNKEEEEGCKKKHSSGANSQSITVEHREAVYYSSSTSVNNKDESTFKD</sequence>
<comment type="similarity">
    <text evidence="1">Belongs to the AB hydrolase superfamily. Lipase family.</text>
</comment>
<dbReference type="AlphaFoldDB" id="A0A6A5C226"/>
<dbReference type="VEuPathDB" id="AmoebaDB:NfTy_035250"/>
<reference evidence="10 11" key="1">
    <citation type="journal article" date="2019" name="Sci. Rep.">
        <title>Nanopore sequencing improves the draft genome of the human pathogenic amoeba Naegleria fowleri.</title>
        <authorList>
            <person name="Liechti N."/>
            <person name="Schurch N."/>
            <person name="Bruggmann R."/>
            <person name="Wittwer M."/>
        </authorList>
    </citation>
    <scope>NUCLEOTIDE SEQUENCE [LARGE SCALE GENOMIC DNA]</scope>
    <source>
        <strain evidence="10 11">ATCC 30894</strain>
    </source>
</reference>
<dbReference type="SUPFAM" id="SSF53474">
    <property type="entry name" value="alpha/beta-Hydrolases"/>
    <property type="match status" value="1"/>
</dbReference>
<evidence type="ECO:0000259" key="9">
    <source>
        <dbReference type="Pfam" id="PF04083"/>
    </source>
</evidence>
<evidence type="ECO:0000256" key="3">
    <source>
        <dbReference type="ARBA" id="ARBA00022801"/>
    </source>
</evidence>
<dbReference type="VEuPathDB" id="AmoebaDB:FDP41_013077"/>
<keyword evidence="6" id="KW-0325">Glycoprotein</keyword>
<dbReference type="Gene3D" id="3.40.50.1820">
    <property type="entry name" value="alpha/beta hydrolase"/>
    <property type="match status" value="1"/>
</dbReference>
<comment type="caution">
    <text evidence="10">The sequence shown here is derived from an EMBL/GenBank/DDBJ whole genome shotgun (WGS) entry which is preliminary data.</text>
</comment>
<dbReference type="GeneID" id="68120292"/>
<gene>
    <name evidence="10" type="ORF">FDP41_013077</name>
</gene>
<evidence type="ECO:0000256" key="8">
    <source>
        <dbReference type="SAM" id="MobiDB-lite"/>
    </source>
</evidence>
<dbReference type="RefSeq" id="XP_044565307.1">
    <property type="nucleotide sequence ID" value="XM_044703667.1"/>
</dbReference>
<accession>A0A6A5C226</accession>
<keyword evidence="5" id="KW-0443">Lipid metabolism</keyword>
<feature type="domain" description="Partial AB-hydrolase lipase" evidence="9">
    <location>
        <begin position="545"/>
        <end position="620"/>
    </location>
</feature>
<dbReference type="GO" id="GO:0016042">
    <property type="term" value="P:lipid catabolic process"/>
    <property type="evidence" value="ECO:0007669"/>
    <property type="project" value="UniProtKB-KW"/>
</dbReference>
<dbReference type="InterPro" id="IPR006693">
    <property type="entry name" value="AB_hydrolase_lipase"/>
</dbReference>
<evidence type="ECO:0000256" key="5">
    <source>
        <dbReference type="ARBA" id="ARBA00023098"/>
    </source>
</evidence>
<dbReference type="Proteomes" id="UP000444721">
    <property type="component" value="Unassembled WGS sequence"/>
</dbReference>
<dbReference type="PROSITE" id="PS50088">
    <property type="entry name" value="ANK_REPEAT"/>
    <property type="match status" value="1"/>
</dbReference>
<dbReference type="InterPro" id="IPR002110">
    <property type="entry name" value="Ankyrin_rpt"/>
</dbReference>
<keyword evidence="4" id="KW-0442">Lipid degradation</keyword>
<proteinExistence type="inferred from homology"/>
<dbReference type="GO" id="GO:0016787">
    <property type="term" value="F:hydrolase activity"/>
    <property type="evidence" value="ECO:0007669"/>
    <property type="project" value="UniProtKB-KW"/>
</dbReference>
<dbReference type="SUPFAM" id="SSF48403">
    <property type="entry name" value="Ankyrin repeat"/>
    <property type="match status" value="1"/>
</dbReference>
<dbReference type="Pfam" id="PF12796">
    <property type="entry name" value="Ank_2"/>
    <property type="match status" value="1"/>
</dbReference>
<feature type="region of interest" description="Disordered" evidence="8">
    <location>
        <begin position="186"/>
        <end position="218"/>
    </location>
</feature>
<evidence type="ECO:0000313" key="11">
    <source>
        <dbReference type="Proteomes" id="UP000444721"/>
    </source>
</evidence>
<feature type="region of interest" description="Disordered" evidence="8">
    <location>
        <begin position="989"/>
        <end position="1014"/>
    </location>
</feature>
<evidence type="ECO:0000313" key="10">
    <source>
        <dbReference type="EMBL" id="KAF0980594.1"/>
    </source>
</evidence>
<dbReference type="VEuPathDB" id="AmoebaDB:NF0110220"/>
<dbReference type="PROSITE" id="PS50297">
    <property type="entry name" value="ANK_REP_REGION"/>
    <property type="match status" value="1"/>
</dbReference>
<evidence type="ECO:0000256" key="2">
    <source>
        <dbReference type="ARBA" id="ARBA00022729"/>
    </source>
</evidence>
<keyword evidence="2" id="KW-0732">Signal</keyword>
<protein>
    <recommendedName>
        <fullName evidence="9">Partial AB-hydrolase lipase domain-containing protein</fullName>
    </recommendedName>
</protein>
<evidence type="ECO:0000256" key="7">
    <source>
        <dbReference type="PROSITE-ProRule" id="PRU00023"/>
    </source>
</evidence>
<dbReference type="InterPro" id="IPR036770">
    <property type="entry name" value="Ankyrin_rpt-contain_sf"/>
</dbReference>
<evidence type="ECO:0000256" key="1">
    <source>
        <dbReference type="ARBA" id="ARBA00010701"/>
    </source>
</evidence>
<dbReference type="OrthoDB" id="9974421at2759"/>
<dbReference type="EMBL" id="VFQX01000017">
    <property type="protein sequence ID" value="KAF0980594.1"/>
    <property type="molecule type" value="Genomic_DNA"/>
</dbReference>
<feature type="repeat" description="ANK" evidence="7">
    <location>
        <begin position="355"/>
        <end position="387"/>
    </location>
</feature>
<feature type="compositionally biased region" description="Low complexity" evidence="8">
    <location>
        <begin position="192"/>
        <end position="218"/>
    </location>
</feature>
<dbReference type="SMART" id="SM00248">
    <property type="entry name" value="ANK"/>
    <property type="match status" value="5"/>
</dbReference>
<keyword evidence="11" id="KW-1185">Reference proteome</keyword>
<name>A0A6A5C226_NAEFO</name>
<dbReference type="FunFam" id="3.40.50.1820:FF:000057">
    <property type="entry name" value="Lipase"/>
    <property type="match status" value="1"/>
</dbReference>
<dbReference type="InterPro" id="IPR029058">
    <property type="entry name" value="AB_hydrolase_fold"/>
</dbReference>
<keyword evidence="3" id="KW-0378">Hydrolase</keyword>
<dbReference type="Gene3D" id="1.25.40.20">
    <property type="entry name" value="Ankyrin repeat-containing domain"/>
    <property type="match status" value="2"/>
</dbReference>